<evidence type="ECO:0000313" key="3">
    <source>
        <dbReference type="Proteomes" id="UP000006727"/>
    </source>
</evidence>
<reference evidence="2" key="3">
    <citation type="submission" date="2020-12" db="UniProtKB">
        <authorList>
            <consortium name="EnsemblPlants"/>
        </authorList>
    </citation>
    <scope>IDENTIFICATION</scope>
</reference>
<dbReference type="InParanoid" id="A0A2K1JGS6"/>
<dbReference type="Gramene" id="Pp3c14_6880V3.1">
    <property type="protein sequence ID" value="Pp3c14_6880V3.1"/>
    <property type="gene ID" value="Pp3c14_6880"/>
</dbReference>
<evidence type="ECO:0000313" key="2">
    <source>
        <dbReference type="EnsemblPlants" id="Pp3c14_6880V3.1"/>
    </source>
</evidence>
<gene>
    <name evidence="1" type="ORF">PHYPA_018131</name>
</gene>
<keyword evidence="3" id="KW-1185">Reference proteome</keyword>
<dbReference type="PaxDb" id="3218-PP1S409_17V6.1"/>
<dbReference type="EMBL" id="ABEU02000014">
    <property type="protein sequence ID" value="PNR40728.1"/>
    <property type="molecule type" value="Genomic_DNA"/>
</dbReference>
<dbReference type="Proteomes" id="UP000006727">
    <property type="component" value="Chromosome 14"/>
</dbReference>
<dbReference type="AlphaFoldDB" id="A0A2K1JGS6"/>
<protein>
    <submittedName>
        <fullName evidence="1 2">Uncharacterized protein</fullName>
    </submittedName>
</protein>
<reference evidence="1 3" key="2">
    <citation type="journal article" date="2018" name="Plant J.">
        <title>The Physcomitrella patens chromosome-scale assembly reveals moss genome structure and evolution.</title>
        <authorList>
            <person name="Lang D."/>
            <person name="Ullrich K.K."/>
            <person name="Murat F."/>
            <person name="Fuchs J."/>
            <person name="Jenkins J."/>
            <person name="Haas F.B."/>
            <person name="Piednoel M."/>
            <person name="Gundlach H."/>
            <person name="Van Bel M."/>
            <person name="Meyberg R."/>
            <person name="Vives C."/>
            <person name="Morata J."/>
            <person name="Symeonidi A."/>
            <person name="Hiss M."/>
            <person name="Muchero W."/>
            <person name="Kamisugi Y."/>
            <person name="Saleh O."/>
            <person name="Blanc G."/>
            <person name="Decker E.L."/>
            <person name="van Gessel N."/>
            <person name="Grimwood J."/>
            <person name="Hayes R.D."/>
            <person name="Graham S.W."/>
            <person name="Gunter L.E."/>
            <person name="McDaniel S.F."/>
            <person name="Hoernstein S.N.W."/>
            <person name="Larsson A."/>
            <person name="Li F.W."/>
            <person name="Perroud P.F."/>
            <person name="Phillips J."/>
            <person name="Ranjan P."/>
            <person name="Rokshar D.S."/>
            <person name="Rothfels C.J."/>
            <person name="Schneider L."/>
            <person name="Shu S."/>
            <person name="Stevenson D.W."/>
            <person name="Thummler F."/>
            <person name="Tillich M."/>
            <person name="Villarreal Aguilar J.C."/>
            <person name="Widiez T."/>
            <person name="Wong G.K."/>
            <person name="Wymore A."/>
            <person name="Zhang Y."/>
            <person name="Zimmer A.D."/>
            <person name="Quatrano R.S."/>
            <person name="Mayer K.F.X."/>
            <person name="Goodstein D."/>
            <person name="Casacuberta J.M."/>
            <person name="Vandepoele K."/>
            <person name="Reski R."/>
            <person name="Cuming A.C."/>
            <person name="Tuskan G.A."/>
            <person name="Maumus F."/>
            <person name="Salse J."/>
            <person name="Schmutz J."/>
            <person name="Rensing S.A."/>
        </authorList>
    </citation>
    <scope>NUCLEOTIDE SEQUENCE [LARGE SCALE GENOMIC DNA]</scope>
    <source>
        <strain evidence="2 3">cv. Gransden 2004</strain>
    </source>
</reference>
<accession>A0A2K1JGS6</accession>
<name>A0A2K1JGS6_PHYPA</name>
<sequence length="114" mass="12250">MHASSLQGICSWKTACIGWKFTEEGDAIVSGSGAESALLTGQVAYCCGQRNFSVGEGPKNRKDVPLCNERCQIPIPRQAHSSFAYSAFDGLMTFRKSRSPTVGATRKDADGTKD</sequence>
<proteinExistence type="predicted"/>
<organism evidence="1">
    <name type="scientific">Physcomitrium patens</name>
    <name type="common">Spreading-leaved earth moss</name>
    <name type="synonym">Physcomitrella patens</name>
    <dbReference type="NCBI Taxonomy" id="3218"/>
    <lineage>
        <taxon>Eukaryota</taxon>
        <taxon>Viridiplantae</taxon>
        <taxon>Streptophyta</taxon>
        <taxon>Embryophyta</taxon>
        <taxon>Bryophyta</taxon>
        <taxon>Bryophytina</taxon>
        <taxon>Bryopsida</taxon>
        <taxon>Funariidae</taxon>
        <taxon>Funariales</taxon>
        <taxon>Funariaceae</taxon>
        <taxon>Physcomitrium</taxon>
    </lineage>
</organism>
<dbReference type="EnsemblPlants" id="Pp3c14_6880V3.1">
    <property type="protein sequence ID" value="Pp3c14_6880V3.1"/>
    <property type="gene ID" value="Pp3c14_6880"/>
</dbReference>
<reference evidence="1 3" key="1">
    <citation type="journal article" date="2008" name="Science">
        <title>The Physcomitrella genome reveals evolutionary insights into the conquest of land by plants.</title>
        <authorList>
            <person name="Rensing S."/>
            <person name="Lang D."/>
            <person name="Zimmer A."/>
            <person name="Terry A."/>
            <person name="Salamov A."/>
            <person name="Shapiro H."/>
            <person name="Nishiyama T."/>
            <person name="Perroud P.-F."/>
            <person name="Lindquist E."/>
            <person name="Kamisugi Y."/>
            <person name="Tanahashi T."/>
            <person name="Sakakibara K."/>
            <person name="Fujita T."/>
            <person name="Oishi K."/>
            <person name="Shin-I T."/>
            <person name="Kuroki Y."/>
            <person name="Toyoda A."/>
            <person name="Suzuki Y."/>
            <person name="Hashimoto A."/>
            <person name="Yamaguchi K."/>
            <person name="Sugano A."/>
            <person name="Kohara Y."/>
            <person name="Fujiyama A."/>
            <person name="Anterola A."/>
            <person name="Aoki S."/>
            <person name="Ashton N."/>
            <person name="Barbazuk W.B."/>
            <person name="Barker E."/>
            <person name="Bennetzen J."/>
            <person name="Bezanilla M."/>
            <person name="Blankenship R."/>
            <person name="Cho S.H."/>
            <person name="Dutcher S."/>
            <person name="Estelle M."/>
            <person name="Fawcett J.A."/>
            <person name="Gundlach H."/>
            <person name="Hanada K."/>
            <person name="Heyl A."/>
            <person name="Hicks K.A."/>
            <person name="Hugh J."/>
            <person name="Lohr M."/>
            <person name="Mayer K."/>
            <person name="Melkozernov A."/>
            <person name="Murata T."/>
            <person name="Nelson D."/>
            <person name="Pils B."/>
            <person name="Prigge M."/>
            <person name="Reiss B."/>
            <person name="Renner T."/>
            <person name="Rombauts S."/>
            <person name="Rushton P."/>
            <person name="Sanderfoot A."/>
            <person name="Schween G."/>
            <person name="Shiu S.-H."/>
            <person name="Stueber K."/>
            <person name="Theodoulou F.L."/>
            <person name="Tu H."/>
            <person name="Van de Peer Y."/>
            <person name="Verrier P.J."/>
            <person name="Waters E."/>
            <person name="Wood A."/>
            <person name="Yang L."/>
            <person name="Cove D."/>
            <person name="Cuming A."/>
            <person name="Hasebe M."/>
            <person name="Lucas S."/>
            <person name="Mishler D.B."/>
            <person name="Reski R."/>
            <person name="Grigoriev I."/>
            <person name="Quatrano R.S."/>
            <person name="Boore J.L."/>
        </authorList>
    </citation>
    <scope>NUCLEOTIDE SEQUENCE [LARGE SCALE GENOMIC DNA]</scope>
    <source>
        <strain evidence="2 3">cv. Gransden 2004</strain>
    </source>
</reference>
<evidence type="ECO:0000313" key="1">
    <source>
        <dbReference type="EMBL" id="PNR40728.1"/>
    </source>
</evidence>